<feature type="region of interest" description="Disordered" evidence="1">
    <location>
        <begin position="1"/>
        <end position="95"/>
    </location>
</feature>
<evidence type="ECO:0000313" key="2">
    <source>
        <dbReference type="EMBL" id="EHY59794.1"/>
    </source>
</evidence>
<dbReference type="Proteomes" id="UP000007304">
    <property type="component" value="Unassembled WGS sequence"/>
</dbReference>
<feature type="region of interest" description="Disordered" evidence="1">
    <location>
        <begin position="879"/>
        <end position="935"/>
    </location>
</feature>
<keyword evidence="3" id="KW-1185">Reference proteome</keyword>
<accession>H6C582</accession>
<feature type="region of interest" description="Disordered" evidence="1">
    <location>
        <begin position="668"/>
        <end position="866"/>
    </location>
</feature>
<dbReference type="OrthoDB" id="4149643at2759"/>
<dbReference type="EMBL" id="JH226135">
    <property type="protein sequence ID" value="EHY59794.1"/>
    <property type="molecule type" value="Genomic_DNA"/>
</dbReference>
<proteinExistence type="predicted"/>
<feature type="compositionally biased region" description="Polar residues" evidence="1">
    <location>
        <begin position="697"/>
        <end position="707"/>
    </location>
</feature>
<feature type="compositionally biased region" description="Polar residues" evidence="1">
    <location>
        <begin position="20"/>
        <end position="38"/>
    </location>
</feature>
<feature type="region of interest" description="Disordered" evidence="1">
    <location>
        <begin position="231"/>
        <end position="295"/>
    </location>
</feature>
<dbReference type="AlphaFoldDB" id="H6C582"/>
<sequence length="935" mass="102552">MDSGRFLDTGEPRRSVPTAPDSTTGTAPTTQFGNMTNRPENHVQTRPQDAHTDSRQEERDTTMVDERDTTNVDTTMVDAVEEENAQIDSRQDDRDTTIIDTVEEDKQNNTNAGYSVDLSCLSDATDVPASHSQTGNGPSATVGLNSFPPALLRSQSSRHRARFDRSWLLPDRNLPLKAQIMEHVKDWAELGSMIENDQRRYEVLDRAFLTLRNVWCEALRQGLVASNDSAPMAVESMPQSNRTGSGSQMGSNSAAMVTGSIRQTSRTGPNSQTGNNSGPERPANTGKIRQRPSRDPKLYFLHKTDPRDTYTRAVTFGELEEAGVSPELIRQRAESGDLQGGDELLDAVLKHLGRRDIRKMDWFRLTRSTNSNLSGRNLMLWALHEVQLLRQSMKQLESFYQNFSQDRQRQNTDKRIKEEKERHDLLMALALELDKVSPWSIAKDKPMYGTGVSRFALLPPPSQQTLNMAAVAPATDMSSREERSRKRPLTSEDVDVVDIEVLPPTKKQMTEQAGGMVKQRPKSSDGAVGNEPTDTRPALQGEQSKTNSADQPARPNRGSVAASKGAGVGERTGPSLIAKLKDPSGSHPEERLSEKLYEHKGFRFQYATDSTMAEREAMDEVLDTFVRKQAKAYKDWVSNTGPKARFKQFHTLSHPDDPRGKTIISGVWGITVGSGPPTGSPDISSTANGKKPDSIPDKSTASEVSNNDTDKDVEMHNTDSAAANPTGGRASAKVSSNDKDKAVEMDNTDSAAEPTGDKASTAVPPPDPAEDKASTTVRPPSDPLVNKYAREAIRLKLRRATRGQNWTVANNDNDNSNGNSHNGDGNRNGSNAETDTAAGTRTRTRTGTDTDTATKRANRTARRVKHYTGKVAAAAAAKTFAPSPLSQSTTATDLTSSSSSAGRGVRRSRRQTRKRYAEVFLDDDEDEYLPSEPSD</sequence>
<feature type="compositionally biased region" description="Acidic residues" evidence="1">
    <location>
        <begin position="920"/>
        <end position="935"/>
    </location>
</feature>
<feature type="compositionally biased region" description="Low complexity" evidence="1">
    <location>
        <begin position="885"/>
        <end position="903"/>
    </location>
</feature>
<feature type="compositionally biased region" description="Polar residues" evidence="1">
    <location>
        <begin position="541"/>
        <end position="550"/>
    </location>
</feature>
<dbReference type="RefSeq" id="XP_009160255.1">
    <property type="nucleotide sequence ID" value="XM_009162007.1"/>
</dbReference>
<feature type="compositionally biased region" description="Basic residues" evidence="1">
    <location>
        <begin position="904"/>
        <end position="914"/>
    </location>
</feature>
<feature type="compositionally biased region" description="Basic residues" evidence="1">
    <location>
        <begin position="856"/>
        <end position="866"/>
    </location>
</feature>
<reference evidence="2" key="1">
    <citation type="submission" date="2011-07" db="EMBL/GenBank/DDBJ databases">
        <title>The Genome Sequence of Exophiala (Wangiella) dermatitidis NIH/UT8656.</title>
        <authorList>
            <consortium name="The Broad Institute Genome Sequencing Platform"/>
            <person name="Cuomo C."/>
            <person name="Wang Z."/>
            <person name="Hunicke-Smith S."/>
            <person name="Szanislo P.J."/>
            <person name="Earl A."/>
            <person name="Young S.K."/>
            <person name="Zeng Q."/>
            <person name="Gargeya S."/>
            <person name="Fitzgerald M."/>
            <person name="Haas B."/>
            <person name="Abouelleil A."/>
            <person name="Alvarado L."/>
            <person name="Arachchi H.M."/>
            <person name="Berlin A."/>
            <person name="Brown A."/>
            <person name="Chapman S.B."/>
            <person name="Chen Z."/>
            <person name="Dunbar C."/>
            <person name="Freedman E."/>
            <person name="Gearin G."/>
            <person name="Gellesch M."/>
            <person name="Goldberg J."/>
            <person name="Griggs A."/>
            <person name="Gujja S."/>
            <person name="Heiman D."/>
            <person name="Howarth C."/>
            <person name="Larson L."/>
            <person name="Lui A."/>
            <person name="MacDonald P.J.P."/>
            <person name="Montmayeur A."/>
            <person name="Murphy C."/>
            <person name="Neiman D."/>
            <person name="Pearson M."/>
            <person name="Priest M."/>
            <person name="Roberts A."/>
            <person name="Saif S."/>
            <person name="Shea T."/>
            <person name="Shenoy N."/>
            <person name="Sisk P."/>
            <person name="Stolte C."/>
            <person name="Sykes S."/>
            <person name="Wortman J."/>
            <person name="Nusbaum C."/>
            <person name="Birren B."/>
        </authorList>
    </citation>
    <scope>NUCLEOTIDE SEQUENCE</scope>
    <source>
        <strain evidence="2">NIH/UT8656</strain>
    </source>
</reference>
<feature type="compositionally biased region" description="Basic and acidic residues" evidence="1">
    <location>
        <begin position="708"/>
        <end position="717"/>
    </location>
</feature>
<dbReference type="VEuPathDB" id="FungiDB:HMPREF1120_07776"/>
<gene>
    <name evidence="2" type="ORF">HMPREF1120_07776</name>
</gene>
<protein>
    <submittedName>
        <fullName evidence="2">Uncharacterized protein</fullName>
    </submittedName>
</protein>
<evidence type="ECO:0000256" key="1">
    <source>
        <dbReference type="SAM" id="MobiDB-lite"/>
    </source>
</evidence>
<feature type="compositionally biased region" description="Polar residues" evidence="1">
    <location>
        <begin position="237"/>
        <end position="278"/>
    </location>
</feature>
<dbReference type="GeneID" id="20312415"/>
<evidence type="ECO:0000313" key="3">
    <source>
        <dbReference type="Proteomes" id="UP000007304"/>
    </source>
</evidence>
<feature type="compositionally biased region" description="Low complexity" evidence="1">
    <location>
        <begin position="810"/>
        <end position="845"/>
    </location>
</feature>
<name>H6C582_EXODN</name>
<feature type="compositionally biased region" description="Basic and acidic residues" evidence="1">
    <location>
        <begin position="39"/>
        <end position="70"/>
    </location>
</feature>
<organism evidence="2 3">
    <name type="scientific">Exophiala dermatitidis (strain ATCC 34100 / CBS 525.76 / NIH/UT8656)</name>
    <name type="common">Black yeast</name>
    <name type="synonym">Wangiella dermatitidis</name>
    <dbReference type="NCBI Taxonomy" id="858893"/>
    <lineage>
        <taxon>Eukaryota</taxon>
        <taxon>Fungi</taxon>
        <taxon>Dikarya</taxon>
        <taxon>Ascomycota</taxon>
        <taxon>Pezizomycotina</taxon>
        <taxon>Eurotiomycetes</taxon>
        <taxon>Chaetothyriomycetidae</taxon>
        <taxon>Chaetothyriales</taxon>
        <taxon>Herpotrichiellaceae</taxon>
        <taxon>Exophiala</taxon>
    </lineage>
</organism>
<dbReference type="HOGENOM" id="CLU_313301_0_0_1"/>
<dbReference type="InParanoid" id="H6C582"/>
<dbReference type="eggNOG" id="ENOG502T50I">
    <property type="taxonomic scope" value="Eukaryota"/>
</dbReference>
<feature type="compositionally biased region" description="Basic and acidic residues" evidence="1">
    <location>
        <begin position="579"/>
        <end position="590"/>
    </location>
</feature>
<feature type="region of interest" description="Disordered" evidence="1">
    <location>
        <begin position="472"/>
        <end position="590"/>
    </location>
</feature>